<evidence type="ECO:0000259" key="1">
    <source>
        <dbReference type="Pfam" id="PF13456"/>
    </source>
</evidence>
<accession>A0AAE0ARC7</accession>
<dbReference type="EMBL" id="JANJYJ010000003">
    <property type="protein sequence ID" value="KAK3222647.1"/>
    <property type="molecule type" value="Genomic_DNA"/>
</dbReference>
<feature type="domain" description="RNase H type-1" evidence="1">
    <location>
        <begin position="13"/>
        <end position="104"/>
    </location>
</feature>
<evidence type="ECO:0000313" key="2">
    <source>
        <dbReference type="EMBL" id="KAK3222647.1"/>
    </source>
</evidence>
<organism evidence="2 3">
    <name type="scientific">Dipteronia sinensis</name>
    <dbReference type="NCBI Taxonomy" id="43782"/>
    <lineage>
        <taxon>Eukaryota</taxon>
        <taxon>Viridiplantae</taxon>
        <taxon>Streptophyta</taxon>
        <taxon>Embryophyta</taxon>
        <taxon>Tracheophyta</taxon>
        <taxon>Spermatophyta</taxon>
        <taxon>Magnoliopsida</taxon>
        <taxon>eudicotyledons</taxon>
        <taxon>Gunneridae</taxon>
        <taxon>Pentapetalae</taxon>
        <taxon>rosids</taxon>
        <taxon>malvids</taxon>
        <taxon>Sapindales</taxon>
        <taxon>Sapindaceae</taxon>
        <taxon>Hippocastanoideae</taxon>
        <taxon>Acereae</taxon>
        <taxon>Dipteronia</taxon>
    </lineage>
</organism>
<proteinExistence type="predicted"/>
<name>A0AAE0ARC7_9ROSI</name>
<gene>
    <name evidence="2" type="ORF">Dsin_009672</name>
</gene>
<reference evidence="2" key="1">
    <citation type="journal article" date="2023" name="Plant J.">
        <title>Genome sequences and population genomics provide insights into the demographic history, inbreeding, and mutation load of two 'living fossil' tree species of Dipteronia.</title>
        <authorList>
            <person name="Feng Y."/>
            <person name="Comes H.P."/>
            <person name="Chen J."/>
            <person name="Zhu S."/>
            <person name="Lu R."/>
            <person name="Zhang X."/>
            <person name="Li P."/>
            <person name="Qiu J."/>
            <person name="Olsen K.M."/>
            <person name="Qiu Y."/>
        </authorList>
    </citation>
    <scope>NUCLEOTIDE SEQUENCE</scope>
    <source>
        <strain evidence="2">NBL</strain>
    </source>
</reference>
<dbReference type="CDD" id="cd06222">
    <property type="entry name" value="RNase_H_like"/>
    <property type="match status" value="1"/>
</dbReference>
<dbReference type="GO" id="GO:0004523">
    <property type="term" value="F:RNA-DNA hybrid ribonuclease activity"/>
    <property type="evidence" value="ECO:0007669"/>
    <property type="project" value="InterPro"/>
</dbReference>
<sequence>MIKGKSLWPSLKSKPLLGRFLAEMGEFLALREGLQLAKLDNLPIQIAEVDASNLVSILNSNVSFLGDACFIVNDIKALFLEVGIYECLAIPRTGNSLAHNLARLASSSNR</sequence>
<dbReference type="Proteomes" id="UP001281410">
    <property type="component" value="Unassembled WGS sequence"/>
</dbReference>
<protein>
    <recommendedName>
        <fullName evidence="1">RNase H type-1 domain-containing protein</fullName>
    </recommendedName>
</protein>
<dbReference type="GO" id="GO:0003676">
    <property type="term" value="F:nucleic acid binding"/>
    <property type="evidence" value="ECO:0007669"/>
    <property type="project" value="InterPro"/>
</dbReference>
<keyword evidence="3" id="KW-1185">Reference proteome</keyword>
<dbReference type="InterPro" id="IPR044730">
    <property type="entry name" value="RNase_H-like_dom_plant"/>
</dbReference>
<dbReference type="AlphaFoldDB" id="A0AAE0ARC7"/>
<dbReference type="Pfam" id="PF13456">
    <property type="entry name" value="RVT_3"/>
    <property type="match status" value="1"/>
</dbReference>
<comment type="caution">
    <text evidence="2">The sequence shown here is derived from an EMBL/GenBank/DDBJ whole genome shotgun (WGS) entry which is preliminary data.</text>
</comment>
<dbReference type="InterPro" id="IPR002156">
    <property type="entry name" value="RNaseH_domain"/>
</dbReference>
<evidence type="ECO:0000313" key="3">
    <source>
        <dbReference type="Proteomes" id="UP001281410"/>
    </source>
</evidence>